<reference evidence="2 3" key="1">
    <citation type="submission" date="2018-04" db="EMBL/GenBank/DDBJ databases">
        <title>Thalassorhabdus spongiae gen. nov., sp. nov., isolated from a marine sponge in South-West Iceland.</title>
        <authorList>
            <person name="Knobloch S."/>
            <person name="Daussin A."/>
            <person name="Johannsson R."/>
            <person name="Marteinsson V.T."/>
        </authorList>
    </citation>
    <scope>NUCLEOTIDE SEQUENCE [LARGE SCALE GENOMIC DNA]</scope>
    <source>
        <strain evidence="2 3">Hp12</strain>
    </source>
</reference>
<evidence type="ECO:0008006" key="4">
    <source>
        <dbReference type="Google" id="ProtNLM"/>
    </source>
</evidence>
<dbReference type="Proteomes" id="UP000244906">
    <property type="component" value="Unassembled WGS sequence"/>
</dbReference>
<keyword evidence="1" id="KW-0812">Transmembrane</keyword>
<name>A0A2V1GZ56_9GAMM</name>
<evidence type="ECO:0000256" key="1">
    <source>
        <dbReference type="SAM" id="Phobius"/>
    </source>
</evidence>
<dbReference type="Gene3D" id="1.10.260.40">
    <property type="entry name" value="lambda repressor-like DNA-binding domains"/>
    <property type="match status" value="1"/>
</dbReference>
<dbReference type="Pfam" id="PF13413">
    <property type="entry name" value="HTH_25"/>
    <property type="match status" value="1"/>
</dbReference>
<gene>
    <name evidence="2" type="ORF">DC094_04825</name>
</gene>
<dbReference type="InterPro" id="IPR050400">
    <property type="entry name" value="Bact_Cytoskel_RodZ"/>
</dbReference>
<proteinExistence type="predicted"/>
<sequence>MSEPKVSESVEFSVATPPSALLKQARIAKNLTEEDIAAKLHLRVAVVKQMEAETELESASKVYLRGYMRNYAKLLGLNSDIVPEVVAFKEAAVRSAASGSVKLGLLVGAVVVIAAVGWAISLLLGN</sequence>
<dbReference type="PANTHER" id="PTHR34475:SF1">
    <property type="entry name" value="CYTOSKELETON PROTEIN RODZ"/>
    <property type="match status" value="1"/>
</dbReference>
<evidence type="ECO:0000313" key="2">
    <source>
        <dbReference type="EMBL" id="PVZ72334.1"/>
    </source>
</evidence>
<organism evidence="2 3">
    <name type="scientific">Pelagibaculum spongiae</name>
    <dbReference type="NCBI Taxonomy" id="2080658"/>
    <lineage>
        <taxon>Bacteria</taxon>
        <taxon>Pseudomonadati</taxon>
        <taxon>Pseudomonadota</taxon>
        <taxon>Gammaproteobacteria</taxon>
        <taxon>Oceanospirillales</taxon>
        <taxon>Pelagibaculum</taxon>
    </lineage>
</organism>
<dbReference type="RefSeq" id="WP_116685920.1">
    <property type="nucleotide sequence ID" value="NZ_CAWNYD010000001.1"/>
</dbReference>
<accession>A0A2V1GZ56</accession>
<dbReference type="InterPro" id="IPR010982">
    <property type="entry name" value="Lambda_DNA-bd_dom_sf"/>
</dbReference>
<dbReference type="OrthoDB" id="9790252at2"/>
<comment type="caution">
    <text evidence="2">The sequence shown here is derived from an EMBL/GenBank/DDBJ whole genome shotgun (WGS) entry which is preliminary data.</text>
</comment>
<dbReference type="EMBL" id="QDDL01000001">
    <property type="protein sequence ID" value="PVZ72334.1"/>
    <property type="molecule type" value="Genomic_DNA"/>
</dbReference>
<feature type="transmembrane region" description="Helical" evidence="1">
    <location>
        <begin position="103"/>
        <end position="124"/>
    </location>
</feature>
<dbReference type="PANTHER" id="PTHR34475">
    <property type="match status" value="1"/>
</dbReference>
<keyword evidence="1" id="KW-1133">Transmembrane helix</keyword>
<evidence type="ECO:0000313" key="3">
    <source>
        <dbReference type="Proteomes" id="UP000244906"/>
    </source>
</evidence>
<dbReference type="AlphaFoldDB" id="A0A2V1GZ56"/>
<dbReference type="GO" id="GO:0003677">
    <property type="term" value="F:DNA binding"/>
    <property type="evidence" value="ECO:0007669"/>
    <property type="project" value="InterPro"/>
</dbReference>
<keyword evidence="3" id="KW-1185">Reference proteome</keyword>
<protein>
    <recommendedName>
        <fullName evidence="4">Helix-turn-helix domain-containing protein</fullName>
    </recommendedName>
</protein>
<keyword evidence="1" id="KW-0472">Membrane</keyword>